<gene>
    <name evidence="2" type="ORF">DC345_05010</name>
</gene>
<accession>A0A329R1T3</accession>
<dbReference type="EMBL" id="QEVW01000003">
    <property type="protein sequence ID" value="RAW18491.1"/>
    <property type="molecule type" value="Genomic_DNA"/>
</dbReference>
<dbReference type="RefSeq" id="WP_113052155.1">
    <property type="nucleotide sequence ID" value="NZ_QEVW01000003.1"/>
</dbReference>
<dbReference type="SUPFAM" id="SSF56563">
    <property type="entry name" value="Major capsid protein gp5"/>
    <property type="match status" value="1"/>
</dbReference>
<reference evidence="2 3" key="1">
    <citation type="submission" date="2018-04" db="EMBL/GenBank/DDBJ databases">
        <title>Paenibacillus taichungensis Genome sequencing and assembly.</title>
        <authorList>
            <person name="Xu J."/>
            <person name="Rensing C."/>
            <person name="Mazhar H.S."/>
        </authorList>
    </citation>
    <scope>NUCLEOTIDE SEQUENCE [LARGE SCALE GENOMIC DNA]</scope>
    <source>
        <strain evidence="2 3">NC1</strain>
    </source>
</reference>
<name>A0A329R1T3_9BACL</name>
<evidence type="ECO:0000313" key="2">
    <source>
        <dbReference type="EMBL" id="RAW18491.1"/>
    </source>
</evidence>
<feature type="region of interest" description="Disordered" evidence="1">
    <location>
        <begin position="65"/>
        <end position="84"/>
    </location>
</feature>
<dbReference type="Proteomes" id="UP000250642">
    <property type="component" value="Unassembled WGS sequence"/>
</dbReference>
<proteinExistence type="predicted"/>
<evidence type="ECO:0000256" key="1">
    <source>
        <dbReference type="SAM" id="MobiDB-lite"/>
    </source>
</evidence>
<dbReference type="AlphaFoldDB" id="A0A329R1T3"/>
<evidence type="ECO:0000313" key="3">
    <source>
        <dbReference type="Proteomes" id="UP000250642"/>
    </source>
</evidence>
<protein>
    <submittedName>
        <fullName evidence="2">Major capsid protein</fullName>
    </submittedName>
</protein>
<comment type="caution">
    <text evidence="2">The sequence shown here is derived from an EMBL/GenBank/DDBJ whole genome shotgun (WGS) entry which is preliminary data.</text>
</comment>
<organism evidence="2 3">
    <name type="scientific">Paenibacillus taichungensis</name>
    <dbReference type="NCBI Taxonomy" id="484184"/>
    <lineage>
        <taxon>Bacteria</taxon>
        <taxon>Bacillati</taxon>
        <taxon>Bacillota</taxon>
        <taxon>Bacilli</taxon>
        <taxon>Bacillales</taxon>
        <taxon>Paenibacillaceae</taxon>
        <taxon>Paenibacillus</taxon>
    </lineage>
</organism>
<sequence>MRNNGQIANNSIRKGTIHTGLDPAAMNYEEVDAFLQMAYESTEFLKGIRTETRDSSKGTIDKIGVTGRNLRKKREGNPAGKQTEPVYQQVPYSVVPVTLQYEITEEKIRMEQRVRKQNIEEIIMGGMTRNFGENMQDLGFNGDMSTPNTDPDYDFLSIADGWLKKARSTGNFVDWKTLDAAGKLGVFFRLERSVPTRLRSSGEFKYFMHPNTFSERLEHLASKDTSASVQIQILGAQKRINNYDVEEVPHMPEGAVLFTYKPNFVIVNTYDMIIRKTTEGKAAVTEDKRFYATHADGDFIFEEPGAVAMAEGVQF</sequence>